<dbReference type="EMBL" id="PDEM01000018">
    <property type="protein sequence ID" value="PHZ85090.1"/>
    <property type="molecule type" value="Genomic_DNA"/>
</dbReference>
<comment type="caution">
    <text evidence="5">The sequence shown here is derived from an EMBL/GenBank/DDBJ whole genome shotgun (WGS) entry which is preliminary data.</text>
</comment>
<organism evidence="5 6">
    <name type="scientific">Paremcibacter congregatus</name>
    <dbReference type="NCBI Taxonomy" id="2043170"/>
    <lineage>
        <taxon>Bacteria</taxon>
        <taxon>Pseudomonadati</taxon>
        <taxon>Pseudomonadota</taxon>
        <taxon>Alphaproteobacteria</taxon>
        <taxon>Emcibacterales</taxon>
        <taxon>Emcibacteraceae</taxon>
        <taxon>Paremcibacter</taxon>
    </lineage>
</organism>
<name>A0A2G4YS45_9PROT</name>
<sequence>MARKKETLKSIAANLGITHTSVSNAFINPSKVSVKLRKKILDYAKSVNYHGPNPAARSLRTGLCGAIGIIYNDQLSYAFSDPHDIAFLRGVSTVCEERGTNIVLIPLKNSDLDNFESLDAMVDGYILNAPYKSNPTTQRALSRGLPTVVVDFESPQHISVLTNDASVMQEMTSHITSLGHRKIGIITFPLKEGSQALFSLEREPETENYVVNQRLQGCRAALLNEDIELSNILVQEITNSRKGGAEAAQILMNAVPDITALICFSDQLAYGAMEECRRRKIDLPGRISITGFDGITPYDLSPELPALTTVRQDADQKGRKAAEALLNKASVKSNQIDIQAEVIIKDSTAKVWNL</sequence>
<evidence type="ECO:0000313" key="5">
    <source>
        <dbReference type="EMBL" id="PHZ85090.1"/>
    </source>
</evidence>
<dbReference type="SMART" id="SM00354">
    <property type="entry name" value="HTH_LACI"/>
    <property type="match status" value="1"/>
</dbReference>
<evidence type="ECO:0000256" key="3">
    <source>
        <dbReference type="ARBA" id="ARBA00023163"/>
    </source>
</evidence>
<dbReference type="PANTHER" id="PTHR30146">
    <property type="entry name" value="LACI-RELATED TRANSCRIPTIONAL REPRESSOR"/>
    <property type="match status" value="1"/>
</dbReference>
<keyword evidence="1" id="KW-0805">Transcription regulation</keyword>
<dbReference type="SUPFAM" id="SSF53822">
    <property type="entry name" value="Periplasmic binding protein-like I"/>
    <property type="match status" value="1"/>
</dbReference>
<proteinExistence type="predicted"/>
<dbReference type="CDD" id="cd06279">
    <property type="entry name" value="PBP1_LacI-like"/>
    <property type="match status" value="1"/>
</dbReference>
<evidence type="ECO:0000259" key="4">
    <source>
        <dbReference type="PROSITE" id="PS50932"/>
    </source>
</evidence>
<evidence type="ECO:0000313" key="6">
    <source>
        <dbReference type="Proteomes" id="UP000229730"/>
    </source>
</evidence>
<evidence type="ECO:0000256" key="2">
    <source>
        <dbReference type="ARBA" id="ARBA00023125"/>
    </source>
</evidence>
<dbReference type="InterPro" id="IPR000843">
    <property type="entry name" value="HTH_LacI"/>
</dbReference>
<dbReference type="InterPro" id="IPR028082">
    <property type="entry name" value="Peripla_BP_I"/>
</dbReference>
<keyword evidence="2" id="KW-0238">DNA-binding</keyword>
<dbReference type="AlphaFoldDB" id="A0A2G4YS45"/>
<dbReference type="PROSITE" id="PS50932">
    <property type="entry name" value="HTH_LACI_2"/>
    <property type="match status" value="1"/>
</dbReference>
<gene>
    <name evidence="5" type="ORF">CRD36_08590</name>
</gene>
<dbReference type="Gene3D" id="1.10.260.40">
    <property type="entry name" value="lambda repressor-like DNA-binding domains"/>
    <property type="match status" value="1"/>
</dbReference>
<dbReference type="Pfam" id="PF13377">
    <property type="entry name" value="Peripla_BP_3"/>
    <property type="match status" value="1"/>
</dbReference>
<dbReference type="InParanoid" id="A0A2G4YS45"/>
<evidence type="ECO:0000256" key="1">
    <source>
        <dbReference type="ARBA" id="ARBA00023015"/>
    </source>
</evidence>
<dbReference type="Proteomes" id="UP000229730">
    <property type="component" value="Unassembled WGS sequence"/>
</dbReference>
<dbReference type="InterPro" id="IPR010982">
    <property type="entry name" value="Lambda_DNA-bd_dom_sf"/>
</dbReference>
<accession>A0A2G4YS45</accession>
<keyword evidence="6" id="KW-1185">Reference proteome</keyword>
<dbReference type="PANTHER" id="PTHR30146:SF138">
    <property type="entry name" value="TRANSCRIPTIONAL REGULATORY PROTEIN"/>
    <property type="match status" value="1"/>
</dbReference>
<dbReference type="GO" id="GO:0003700">
    <property type="term" value="F:DNA-binding transcription factor activity"/>
    <property type="evidence" value="ECO:0007669"/>
    <property type="project" value="TreeGrafter"/>
</dbReference>
<dbReference type="SUPFAM" id="SSF47413">
    <property type="entry name" value="lambda repressor-like DNA-binding domains"/>
    <property type="match status" value="1"/>
</dbReference>
<feature type="domain" description="HTH lacI-type" evidence="4">
    <location>
        <begin position="7"/>
        <end position="61"/>
    </location>
</feature>
<protein>
    <submittedName>
        <fullName evidence="5">LacI family transcriptional regulator</fullName>
    </submittedName>
</protein>
<dbReference type="Gene3D" id="3.40.50.2300">
    <property type="match status" value="2"/>
</dbReference>
<dbReference type="InterPro" id="IPR046335">
    <property type="entry name" value="LacI/GalR-like_sensor"/>
</dbReference>
<reference evidence="5 6" key="1">
    <citation type="submission" date="2017-10" db="EMBL/GenBank/DDBJ databases">
        <title>Frigbacter circumglobatus gen. nov. sp. nov., isolated from sediment cultured in situ.</title>
        <authorList>
            <person name="Zhao Z."/>
        </authorList>
    </citation>
    <scope>NUCLEOTIDE SEQUENCE [LARGE SCALE GENOMIC DNA]</scope>
    <source>
        <strain evidence="5 6">ZYL</strain>
    </source>
</reference>
<dbReference type="GO" id="GO:0000976">
    <property type="term" value="F:transcription cis-regulatory region binding"/>
    <property type="evidence" value="ECO:0007669"/>
    <property type="project" value="TreeGrafter"/>
</dbReference>
<keyword evidence="3" id="KW-0804">Transcription</keyword>